<dbReference type="SUPFAM" id="SSF55729">
    <property type="entry name" value="Acyl-CoA N-acyltransferases (Nat)"/>
    <property type="match status" value="1"/>
</dbReference>
<dbReference type="Pfam" id="PF13302">
    <property type="entry name" value="Acetyltransf_3"/>
    <property type="match status" value="1"/>
</dbReference>
<name>A0ABQ0UBI6_PSEAF</name>
<accession>A0ABQ0UBI6</accession>
<dbReference type="InterPro" id="IPR016181">
    <property type="entry name" value="Acyl_CoA_acyltransferase"/>
</dbReference>
<dbReference type="RefSeq" id="WP_154945090.1">
    <property type="nucleotide sequence ID" value="NZ_BJUT01000007.1"/>
</dbReference>
<dbReference type="PANTHER" id="PTHR43792:SF1">
    <property type="entry name" value="N-ACETYLTRANSFERASE DOMAIN-CONTAINING PROTEIN"/>
    <property type="match status" value="1"/>
</dbReference>
<dbReference type="Proteomes" id="UP000321189">
    <property type="component" value="Unassembled WGS sequence"/>
</dbReference>
<dbReference type="PROSITE" id="PS51186">
    <property type="entry name" value="GNAT"/>
    <property type="match status" value="1"/>
</dbReference>
<evidence type="ECO:0000313" key="2">
    <source>
        <dbReference type="EMBL" id="GEK75782.1"/>
    </source>
</evidence>
<feature type="domain" description="N-acetyltransferase" evidence="1">
    <location>
        <begin position="7"/>
        <end position="164"/>
    </location>
</feature>
<organism evidence="2 3">
    <name type="scientific">Pseudoalteromonas atlantica</name>
    <name type="common">Alteromonas atlantica</name>
    <dbReference type="NCBI Taxonomy" id="288"/>
    <lineage>
        <taxon>Bacteria</taxon>
        <taxon>Pseudomonadati</taxon>
        <taxon>Pseudomonadota</taxon>
        <taxon>Gammaproteobacteria</taxon>
        <taxon>Alteromonadales</taxon>
        <taxon>Pseudoalteromonadaceae</taxon>
        <taxon>Pseudoalteromonas</taxon>
    </lineage>
</organism>
<evidence type="ECO:0000259" key="1">
    <source>
        <dbReference type="PROSITE" id="PS51186"/>
    </source>
</evidence>
<keyword evidence="3" id="KW-1185">Reference proteome</keyword>
<dbReference type="EMBL" id="BJUT01000007">
    <property type="protein sequence ID" value="GEK75782.1"/>
    <property type="molecule type" value="Genomic_DNA"/>
</dbReference>
<protein>
    <submittedName>
        <fullName evidence="2">N-acetyltransferase</fullName>
    </submittedName>
</protein>
<dbReference type="Gene3D" id="3.40.630.30">
    <property type="match status" value="1"/>
</dbReference>
<dbReference type="PANTHER" id="PTHR43792">
    <property type="entry name" value="GNAT FAMILY, PUTATIVE (AFU_ORTHOLOGUE AFUA_3G00765)-RELATED-RELATED"/>
    <property type="match status" value="1"/>
</dbReference>
<dbReference type="InterPro" id="IPR051531">
    <property type="entry name" value="N-acetyltransferase"/>
</dbReference>
<sequence length="176" mass="20258">MLETKRLFLRPLTSNDIKPLSLILSDPEVMFYSLNGVMDEIATSNFVQWCQKSYDEYDFGPWAIIDKNNYKLLGFSGLNKETYNDKLVVNLGYRLGREHWNKGYATEAVCAVLEYAFTNLNIPEIIAIVEPENTGSISVLEKLGFGVFELGQYHKKAVKQYTLTIKQWRCFSNSFN</sequence>
<reference evidence="2 3" key="1">
    <citation type="submission" date="2019-07" db="EMBL/GenBank/DDBJ databases">
        <title>Whole genome shotgun sequence of Pseudoalteromonas atlantica NBRC 103033.</title>
        <authorList>
            <person name="Hosoyama A."/>
            <person name="Uohara A."/>
            <person name="Ohji S."/>
            <person name="Ichikawa N."/>
        </authorList>
    </citation>
    <scope>NUCLEOTIDE SEQUENCE [LARGE SCALE GENOMIC DNA]</scope>
    <source>
        <strain evidence="2 3">NBRC 103033</strain>
    </source>
</reference>
<proteinExistence type="predicted"/>
<gene>
    <name evidence="2" type="ORF">PAT01_10860</name>
</gene>
<comment type="caution">
    <text evidence="2">The sequence shown here is derived from an EMBL/GenBank/DDBJ whole genome shotgun (WGS) entry which is preliminary data.</text>
</comment>
<evidence type="ECO:0000313" key="3">
    <source>
        <dbReference type="Proteomes" id="UP000321189"/>
    </source>
</evidence>
<dbReference type="InterPro" id="IPR000182">
    <property type="entry name" value="GNAT_dom"/>
</dbReference>